<dbReference type="RefSeq" id="WP_212920746.1">
    <property type="nucleotide sequence ID" value="NZ_BORP01000003.1"/>
</dbReference>
<feature type="transmembrane region" description="Helical" evidence="1">
    <location>
        <begin position="35"/>
        <end position="56"/>
    </location>
</feature>
<dbReference type="AlphaFoldDB" id="A0A920C5V4"/>
<comment type="caution">
    <text evidence="2">The sequence shown here is derived from an EMBL/GenBank/DDBJ whole genome shotgun (WGS) entry which is preliminary data.</text>
</comment>
<proteinExistence type="predicted"/>
<evidence type="ECO:0000313" key="2">
    <source>
        <dbReference type="EMBL" id="GIO27251.1"/>
    </source>
</evidence>
<feature type="transmembrane region" description="Helical" evidence="1">
    <location>
        <begin position="6"/>
        <end position="28"/>
    </location>
</feature>
<name>A0A920C5V4_9BACI</name>
<keyword evidence="1" id="KW-0812">Transmembrane</keyword>
<dbReference type="Proteomes" id="UP000676917">
    <property type="component" value="Unassembled WGS sequence"/>
</dbReference>
<keyword evidence="1" id="KW-1133">Transmembrane helix</keyword>
<dbReference type="EMBL" id="BORP01000003">
    <property type="protein sequence ID" value="GIO27251.1"/>
    <property type="molecule type" value="Genomic_DNA"/>
</dbReference>
<keyword evidence="3" id="KW-1185">Reference proteome</keyword>
<protein>
    <submittedName>
        <fullName evidence="2">Uncharacterized protein</fullName>
    </submittedName>
</protein>
<organism evidence="2 3">
    <name type="scientific">Ornithinibacillus bavariensis</name>
    <dbReference type="NCBI Taxonomy" id="545502"/>
    <lineage>
        <taxon>Bacteria</taxon>
        <taxon>Bacillati</taxon>
        <taxon>Bacillota</taxon>
        <taxon>Bacilli</taxon>
        <taxon>Bacillales</taxon>
        <taxon>Bacillaceae</taxon>
        <taxon>Ornithinibacillus</taxon>
    </lineage>
</organism>
<evidence type="ECO:0000256" key="1">
    <source>
        <dbReference type="SAM" id="Phobius"/>
    </source>
</evidence>
<reference evidence="2" key="1">
    <citation type="submission" date="2021-03" db="EMBL/GenBank/DDBJ databases">
        <title>Antimicrobial resistance genes in bacteria isolated from Japanese honey, and their potential for conferring macrolide and lincosamide resistance in the American foulbrood pathogen Paenibacillus larvae.</title>
        <authorList>
            <person name="Okamoto M."/>
            <person name="Kumagai M."/>
            <person name="Kanamori H."/>
            <person name="Takamatsu D."/>
        </authorList>
    </citation>
    <scope>NUCLEOTIDE SEQUENCE</scope>
    <source>
        <strain evidence="2">J43TS3</strain>
    </source>
</reference>
<evidence type="ECO:0000313" key="3">
    <source>
        <dbReference type="Proteomes" id="UP000676917"/>
    </source>
</evidence>
<gene>
    <name evidence="2" type="ORF">J43TS3_18620</name>
</gene>
<accession>A0A920C5V4</accession>
<sequence length="65" mass="6940">MLDRIVSLYIAAILAGFALAFVPVSALITAQFKSILILVGGIIIVIFAIAIILLALKALLEKLFK</sequence>
<keyword evidence="1" id="KW-0472">Membrane</keyword>